<reference evidence="2 3" key="1">
    <citation type="submission" date="2023-01" db="EMBL/GenBank/DDBJ databases">
        <authorList>
            <person name="Whitehead M."/>
        </authorList>
    </citation>
    <scope>NUCLEOTIDE SEQUENCE [LARGE SCALE GENOMIC DNA]</scope>
</reference>
<accession>A0AAV0WM35</accession>
<gene>
    <name evidence="2" type="ORF">MEUPH1_LOCUS12582</name>
</gene>
<keyword evidence="3" id="KW-1185">Reference proteome</keyword>
<proteinExistence type="predicted"/>
<feature type="compositionally biased region" description="Acidic residues" evidence="1">
    <location>
        <begin position="62"/>
        <end position="71"/>
    </location>
</feature>
<evidence type="ECO:0000256" key="1">
    <source>
        <dbReference type="SAM" id="MobiDB-lite"/>
    </source>
</evidence>
<organism evidence="2 3">
    <name type="scientific">Macrosiphum euphorbiae</name>
    <name type="common">potato aphid</name>
    <dbReference type="NCBI Taxonomy" id="13131"/>
    <lineage>
        <taxon>Eukaryota</taxon>
        <taxon>Metazoa</taxon>
        <taxon>Ecdysozoa</taxon>
        <taxon>Arthropoda</taxon>
        <taxon>Hexapoda</taxon>
        <taxon>Insecta</taxon>
        <taxon>Pterygota</taxon>
        <taxon>Neoptera</taxon>
        <taxon>Paraneoptera</taxon>
        <taxon>Hemiptera</taxon>
        <taxon>Sternorrhyncha</taxon>
        <taxon>Aphidomorpha</taxon>
        <taxon>Aphidoidea</taxon>
        <taxon>Aphididae</taxon>
        <taxon>Macrosiphini</taxon>
        <taxon>Macrosiphum</taxon>
    </lineage>
</organism>
<comment type="caution">
    <text evidence="2">The sequence shown here is derived from an EMBL/GenBank/DDBJ whole genome shotgun (WGS) entry which is preliminary data.</text>
</comment>
<dbReference type="AlphaFoldDB" id="A0AAV0WM35"/>
<evidence type="ECO:0000313" key="2">
    <source>
        <dbReference type="EMBL" id="CAI6356896.1"/>
    </source>
</evidence>
<sequence>MLKSPTQGQPLKLQSKYHENSLKVIEKLPGDTYRVIAIDSARETVNVRHNGKFITTQIVEGDNDVGIDDDSTQGPQLSTEEGEVEGSTNNDNNIDIDAIEEYLLKKLSIKI</sequence>
<protein>
    <submittedName>
        <fullName evidence="2">Uncharacterized protein</fullName>
    </submittedName>
</protein>
<name>A0AAV0WM35_9HEMI</name>
<dbReference type="EMBL" id="CARXXK010000002">
    <property type="protein sequence ID" value="CAI6356896.1"/>
    <property type="molecule type" value="Genomic_DNA"/>
</dbReference>
<evidence type="ECO:0000313" key="3">
    <source>
        <dbReference type="Proteomes" id="UP001160148"/>
    </source>
</evidence>
<dbReference type="Proteomes" id="UP001160148">
    <property type="component" value="Unassembled WGS sequence"/>
</dbReference>
<feature type="region of interest" description="Disordered" evidence="1">
    <location>
        <begin position="62"/>
        <end position="92"/>
    </location>
</feature>